<comment type="similarity">
    <text evidence="3 15">Belongs to the geminiviridae capsid protein family.</text>
</comment>
<evidence type="ECO:0000256" key="1">
    <source>
        <dbReference type="ARBA" id="ARBA00004147"/>
    </source>
</evidence>
<protein>
    <recommendedName>
        <fullName evidence="4 15">Capsid protein</fullName>
    </recommendedName>
    <alternativeName>
        <fullName evidence="13 15">Coat protein</fullName>
    </alternativeName>
</protein>
<dbReference type="InterPro" id="IPR000143">
    <property type="entry name" value="Gemcoat_MSV"/>
</dbReference>
<evidence type="ECO:0000256" key="3">
    <source>
        <dbReference type="ARBA" id="ARBA00005468"/>
    </source>
</evidence>
<evidence type="ECO:0000256" key="16">
    <source>
        <dbReference type="SAM" id="MobiDB-lite"/>
    </source>
</evidence>
<name>Q67566_9GEMI</name>
<keyword evidence="8 15" id="KW-1048">Host nucleus</keyword>
<dbReference type="GeneID" id="1489650"/>
<accession>Q67566</accession>
<dbReference type="RefSeq" id="NP_040963.1">
    <property type="nucleotide sequence ID" value="NC_001478.1"/>
</dbReference>
<proteinExistence type="inferred from homology"/>
<evidence type="ECO:0000256" key="8">
    <source>
        <dbReference type="ARBA" id="ARBA00022562"/>
    </source>
</evidence>
<evidence type="ECO:0000256" key="12">
    <source>
        <dbReference type="ARBA" id="ARBA00025657"/>
    </source>
</evidence>
<reference evidence="17" key="1">
    <citation type="journal article" date="1987" name="Virology">
        <title>The nucleotide sequence of a geminivirus from Digitaria sanguinalis.</title>
        <authorList>
            <person name="Donson J."/>
            <person name="Accotto G.P."/>
            <person name="Boulton M.I."/>
            <person name="Mullineaux P.M."/>
            <person name="Davies J.W."/>
        </authorList>
    </citation>
    <scope>NUCLEOTIDE SEQUENCE [LARGE SCALE GENOMIC DNA]</scope>
</reference>
<keyword evidence="7 15" id="KW-0167">Capsid protein</keyword>
<comment type="function">
    <text evidence="12">Encapsidates the viral genome into characteristic twinned ('geminate') particles. Binds the genomic viral ssDNA and shuttles it into and out of the cell nucleus. Plays a role in protection of the genome from degradation, virus acquisition and transmission by insect vectors, infectivity, and systemic movement. The CP of monopartite geminiviruses is absolutely essential for virus movement.</text>
</comment>
<feature type="region of interest" description="Disordered" evidence="16">
    <location>
        <begin position="1"/>
        <end position="33"/>
    </location>
</feature>
<evidence type="ECO:0000256" key="15">
    <source>
        <dbReference type="RuleBase" id="RU363025"/>
    </source>
</evidence>
<dbReference type="OrthoDB" id="17486at10239"/>
<dbReference type="InterPro" id="IPR000263">
    <property type="entry name" value="GV_A/BR1_coat"/>
</dbReference>
<dbReference type="Proteomes" id="UP000201740">
    <property type="component" value="Segment"/>
</dbReference>
<dbReference type="GO" id="GO:0039615">
    <property type="term" value="C:T=1 icosahedral viral capsid"/>
    <property type="evidence" value="ECO:0007669"/>
    <property type="project" value="UniProtKB-KW"/>
</dbReference>
<evidence type="ECO:0000313" key="17">
    <source>
        <dbReference type="EMBL" id="AAA42970.1"/>
    </source>
</evidence>
<dbReference type="EMBL" id="M23022">
    <property type="protein sequence ID" value="AAA42970.1"/>
    <property type="molecule type" value="Genomic_DNA"/>
</dbReference>
<comment type="function">
    <text evidence="15">Encapsidates the viral genome into characteristic twinned ('geminate') particles. Plays a role in protection of the genome from degradation, virus acquisition and transmission by insect vectors, infectivity, and systemic movement. The CP of monopartite geminiviruses is absolutely essential for virus movement.</text>
</comment>
<dbReference type="GO" id="GO:0042025">
    <property type="term" value="C:host cell nucleus"/>
    <property type="evidence" value="ECO:0007669"/>
    <property type="project" value="UniProtKB-SubCell"/>
</dbReference>
<dbReference type="GO" id="GO:0043657">
    <property type="term" value="C:host cell"/>
    <property type="evidence" value="ECO:0007669"/>
    <property type="project" value="GOC"/>
</dbReference>
<dbReference type="InterPro" id="IPR029053">
    <property type="entry name" value="Viral_coat"/>
</dbReference>
<keyword evidence="18" id="KW-1185">Reference proteome</keyword>
<keyword evidence="10 15" id="KW-0238">DNA-binding</keyword>
<evidence type="ECO:0000256" key="14">
    <source>
        <dbReference type="ARBA" id="ARBA00046791"/>
    </source>
</evidence>
<evidence type="ECO:0000256" key="5">
    <source>
        <dbReference type="ARBA" id="ARBA00022431"/>
    </source>
</evidence>
<evidence type="ECO:0000256" key="10">
    <source>
        <dbReference type="ARBA" id="ARBA00023125"/>
    </source>
</evidence>
<dbReference type="GO" id="GO:0075732">
    <property type="term" value="P:viral penetration into host nucleus"/>
    <property type="evidence" value="ECO:0007669"/>
    <property type="project" value="UniProtKB-KW"/>
</dbReference>
<keyword evidence="9 15" id="KW-0946">Virion</keyword>
<keyword evidence="11 15" id="KW-1160">Virus entry into host cell</keyword>
<evidence type="ECO:0000256" key="13">
    <source>
        <dbReference type="ARBA" id="ARBA00031336"/>
    </source>
</evidence>
<evidence type="ECO:0000256" key="2">
    <source>
        <dbReference type="ARBA" id="ARBA00004328"/>
    </source>
</evidence>
<evidence type="ECO:0000256" key="7">
    <source>
        <dbReference type="ARBA" id="ARBA00022561"/>
    </source>
</evidence>
<dbReference type="GO" id="GO:0005198">
    <property type="term" value="F:structural molecule activity"/>
    <property type="evidence" value="ECO:0007669"/>
    <property type="project" value="InterPro"/>
</dbReference>
<sequence>MSSSMKRKRTDEGSGSRRFTKKKSAAKGRTSSSRAIRPALQIQSFVSAGAATIAVPTGGVCHLLSSYSRGSGEGDRHTNETVTYKAAFDYHFSANAGPCAYSSIGVGVLWLVYDAQPSGQVPAVTDIFPHDTTLQSFPYTWKVGREVCHRFVVKRRWCFTMETNGRIGSDKPPSNAVWPPCKRSIYFHKFATGLGVKTEWKNTTDGGVGSIKKGALYFVIAPGSGIDFTLFGTCRMYFKSVGNQ</sequence>
<evidence type="ECO:0000256" key="11">
    <source>
        <dbReference type="ARBA" id="ARBA00023296"/>
    </source>
</evidence>
<dbReference type="Pfam" id="PF00844">
    <property type="entry name" value="Gemini_coat"/>
    <property type="match status" value="1"/>
</dbReference>
<dbReference type="PRINTS" id="PR00226">
    <property type="entry name" value="GEMCOATMSV"/>
</dbReference>
<keyword evidence="5 15" id="KW-1140">T=1 icosahedral capsid protein</keyword>
<comment type="function">
    <text evidence="15">Binds the genomic viral ssDNA and shuttles it into and out of the cell nucleus.</text>
</comment>
<evidence type="ECO:0000313" key="18">
    <source>
        <dbReference type="Proteomes" id="UP000201740"/>
    </source>
</evidence>
<evidence type="ECO:0000256" key="6">
    <source>
        <dbReference type="ARBA" id="ARBA00022524"/>
    </source>
</evidence>
<dbReference type="Gene3D" id="2.60.120.20">
    <property type="match status" value="1"/>
</dbReference>
<evidence type="ECO:0000256" key="9">
    <source>
        <dbReference type="ARBA" id="ARBA00022844"/>
    </source>
</evidence>
<dbReference type="GO" id="GO:0046718">
    <property type="term" value="P:symbiont entry into host cell"/>
    <property type="evidence" value="ECO:0007669"/>
    <property type="project" value="UniProtKB-KW"/>
</dbReference>
<comment type="subcellular location">
    <subcellularLocation>
        <location evidence="1 15">Host nucleus</location>
    </subcellularLocation>
    <subcellularLocation>
        <location evidence="2 15">Virion</location>
    </subcellularLocation>
</comment>
<organism evidence="17">
    <name type="scientific">Digitaria streak virus</name>
    <dbReference type="NCBI Taxonomy" id="10837"/>
    <lineage>
        <taxon>Viruses</taxon>
        <taxon>Monodnaviria</taxon>
        <taxon>Shotokuvirae</taxon>
        <taxon>Cressdnaviricota</taxon>
        <taxon>Repensiviricetes</taxon>
        <taxon>Geplafuvirales</taxon>
        <taxon>Geminiviridae</taxon>
        <taxon>Mastrevirus</taxon>
        <taxon>Mastrevirus digitariae</taxon>
    </lineage>
</organism>
<dbReference type="KEGG" id="vg:1489650"/>
<dbReference type="PRINTS" id="PR00223">
    <property type="entry name" value="GEMCOATARBR1"/>
</dbReference>
<keyword evidence="6 15" id="KW-1163">Viral penetration into host nucleus</keyword>
<comment type="subunit">
    <text evidence="14 15">Homomultimer. Interacts with the movement protein. Binds to single-stranded and double-stranded viral DNA.</text>
</comment>
<dbReference type="GO" id="GO:0003677">
    <property type="term" value="F:DNA binding"/>
    <property type="evidence" value="ECO:0007669"/>
    <property type="project" value="UniProtKB-KW"/>
</dbReference>
<evidence type="ECO:0000256" key="4">
    <source>
        <dbReference type="ARBA" id="ARBA00018091"/>
    </source>
</evidence>